<dbReference type="Proteomes" id="UP000251075">
    <property type="component" value="Unassembled WGS sequence"/>
</dbReference>
<evidence type="ECO:0000256" key="2">
    <source>
        <dbReference type="ARBA" id="ARBA00022448"/>
    </source>
</evidence>
<dbReference type="PANTHER" id="PTHR33376">
    <property type="match status" value="1"/>
</dbReference>
<dbReference type="AlphaFoldDB" id="A0A364NWZ4"/>
<evidence type="ECO:0000256" key="1">
    <source>
        <dbReference type="ARBA" id="ARBA00009023"/>
    </source>
</evidence>
<dbReference type="InterPro" id="IPR018389">
    <property type="entry name" value="DctP_fam"/>
</dbReference>
<dbReference type="PANTHER" id="PTHR33376:SF7">
    <property type="entry name" value="C4-DICARBOXYLATE-BINDING PROTEIN DCTB"/>
    <property type="match status" value="1"/>
</dbReference>
<protein>
    <submittedName>
        <fullName evidence="4">C4-dicarboxylate transporter</fullName>
    </submittedName>
</protein>
<keyword evidence="5" id="KW-1185">Reference proteome</keyword>
<dbReference type="GO" id="GO:0055085">
    <property type="term" value="P:transmembrane transport"/>
    <property type="evidence" value="ECO:0007669"/>
    <property type="project" value="InterPro"/>
</dbReference>
<evidence type="ECO:0000313" key="5">
    <source>
        <dbReference type="Proteomes" id="UP000251075"/>
    </source>
</evidence>
<comment type="similarity">
    <text evidence="1">Belongs to the bacterial solute-binding protein 7 family.</text>
</comment>
<reference evidence="4 5" key="1">
    <citation type="submission" date="2017-11" db="EMBL/GenBank/DDBJ databases">
        <title>Draft genome sequence of magnetotactic bacterium Magnetospirillum kuznetsovii LBB-42.</title>
        <authorList>
            <person name="Grouzdev D.S."/>
            <person name="Rysina M.S."/>
            <person name="Baslerov R.V."/>
            <person name="Koziaeva V."/>
        </authorList>
    </citation>
    <scope>NUCLEOTIDE SEQUENCE [LARGE SCALE GENOMIC DNA]</scope>
    <source>
        <strain evidence="4 5">LBB-42</strain>
    </source>
</reference>
<evidence type="ECO:0000313" key="4">
    <source>
        <dbReference type="EMBL" id="RAU21619.1"/>
    </source>
</evidence>
<dbReference type="Gene3D" id="3.40.190.170">
    <property type="entry name" value="Bacterial extracellular solute-binding protein, family 7"/>
    <property type="match status" value="1"/>
</dbReference>
<sequence length="287" mass="31256">MRIIAGQMARVGLDIKLFPAASLLRPTDQVNALINGSVDMIFIPADYLQDRFPQLGALSLPGVIRGQAHAERVGASTVMRDLRQMLDNADLVVLADSWMPGAYASRGKCVLTPADSKGMKARTIGRFMTEFWSAAGAIPVTATTSDTLPILVGSNLIDIANTSVTTLMTLRMEKSFACLTVPSNDGALWYLYETILVSKKRFRALDEPRRKELLAAAARAHESLNTAMSLTVRRLSGNFLAAGTEVVVLDGENLAAWHRLARRTAWKTFKEQVPGGGDLIDRLQAVE</sequence>
<keyword evidence="3" id="KW-0732">Signal</keyword>
<gene>
    <name evidence="4" type="ORF">CU669_12690</name>
</gene>
<dbReference type="InterPro" id="IPR038404">
    <property type="entry name" value="TRAP_DctP_sf"/>
</dbReference>
<comment type="caution">
    <text evidence="4">The sequence shown here is derived from an EMBL/GenBank/DDBJ whole genome shotgun (WGS) entry which is preliminary data.</text>
</comment>
<dbReference type="NCBIfam" id="NF037995">
    <property type="entry name" value="TRAP_S1"/>
    <property type="match status" value="1"/>
</dbReference>
<name>A0A364NWZ4_9PROT</name>
<dbReference type="Pfam" id="PF03480">
    <property type="entry name" value="DctP"/>
    <property type="match status" value="1"/>
</dbReference>
<accession>A0A364NWZ4</accession>
<keyword evidence="2" id="KW-0813">Transport</keyword>
<organism evidence="4 5">
    <name type="scientific">Paramagnetospirillum kuznetsovii</name>
    <dbReference type="NCBI Taxonomy" id="2053833"/>
    <lineage>
        <taxon>Bacteria</taxon>
        <taxon>Pseudomonadati</taxon>
        <taxon>Pseudomonadota</taxon>
        <taxon>Alphaproteobacteria</taxon>
        <taxon>Rhodospirillales</taxon>
        <taxon>Magnetospirillaceae</taxon>
        <taxon>Paramagnetospirillum</taxon>
    </lineage>
</organism>
<dbReference type="OrthoDB" id="8678862at2"/>
<proteinExistence type="inferred from homology"/>
<evidence type="ECO:0000256" key="3">
    <source>
        <dbReference type="ARBA" id="ARBA00022729"/>
    </source>
</evidence>
<dbReference type="EMBL" id="PGTO01000009">
    <property type="protein sequence ID" value="RAU21619.1"/>
    <property type="molecule type" value="Genomic_DNA"/>
</dbReference>
<dbReference type="GO" id="GO:0015740">
    <property type="term" value="P:C4-dicarboxylate transport"/>
    <property type="evidence" value="ECO:0007669"/>
    <property type="project" value="TreeGrafter"/>
</dbReference>